<reference evidence="2 3" key="1">
    <citation type="submission" date="2019-05" db="EMBL/GenBank/DDBJ databases">
        <title>Verrucobacter flavum gen. nov., sp. nov. a new member of the family Verrucomicrobiaceae.</title>
        <authorList>
            <person name="Szuroczki S."/>
            <person name="Abbaszade G."/>
            <person name="Szabo A."/>
            <person name="Felfoldi T."/>
            <person name="Schumann P."/>
            <person name="Boka K."/>
            <person name="Keki Z."/>
            <person name="Toumi M."/>
            <person name="Toth E."/>
        </authorList>
    </citation>
    <scope>NUCLEOTIDE SEQUENCE [LARGE SCALE GENOMIC DNA]</scope>
    <source>
        <strain evidence="2 3">MG-N-17</strain>
    </source>
</reference>
<protein>
    <recommendedName>
        <fullName evidence="4">RING-type E3 ubiquitin transferase</fullName>
    </recommendedName>
</protein>
<sequence length="274" mass="30294">MDQQLERMVEFIQRVPLGVFLFLCLMPGVFLLTGVVQARREWKRSKAIFDVKVSSIGDVARGLVAIEGRVEELLTGPVSGALTGKPCCWYSAKVEKRERRRKTKGETGPVKGWTWRLKEEFYCDMPLLVTDRTATCAVWAAGVEAMTAHRSIWYGETPKPMEGPPEDEVQEEPSDAKFRYVEERLLAGDEVYAFGEITREVDYADTKELRAALPPGVKHLVWPFSQPGRLVLSQGSRSDAMGAATMVMKQSLSVAGIGAAGVVGLLLVRFGVIG</sequence>
<proteinExistence type="predicted"/>
<dbReference type="AlphaFoldDB" id="A0A5R8KD74"/>
<keyword evidence="3" id="KW-1185">Reference proteome</keyword>
<keyword evidence="1" id="KW-0812">Transmembrane</keyword>
<name>A0A5R8KD74_9BACT</name>
<keyword evidence="1" id="KW-1133">Transmembrane helix</keyword>
<keyword evidence="1" id="KW-0472">Membrane</keyword>
<accession>A0A5R8KD74</accession>
<dbReference type="Proteomes" id="UP000306196">
    <property type="component" value="Unassembled WGS sequence"/>
</dbReference>
<dbReference type="RefSeq" id="WP_138086855.1">
    <property type="nucleotide sequence ID" value="NZ_VAUV01000009.1"/>
</dbReference>
<gene>
    <name evidence="2" type="ORF">FEM03_13810</name>
</gene>
<organism evidence="2 3">
    <name type="scientific">Phragmitibacter flavus</name>
    <dbReference type="NCBI Taxonomy" id="2576071"/>
    <lineage>
        <taxon>Bacteria</taxon>
        <taxon>Pseudomonadati</taxon>
        <taxon>Verrucomicrobiota</taxon>
        <taxon>Verrucomicrobiia</taxon>
        <taxon>Verrucomicrobiales</taxon>
        <taxon>Verrucomicrobiaceae</taxon>
        <taxon>Phragmitibacter</taxon>
    </lineage>
</organism>
<feature type="transmembrane region" description="Helical" evidence="1">
    <location>
        <begin position="251"/>
        <end position="272"/>
    </location>
</feature>
<evidence type="ECO:0008006" key="4">
    <source>
        <dbReference type="Google" id="ProtNLM"/>
    </source>
</evidence>
<dbReference type="EMBL" id="VAUV01000009">
    <property type="protein sequence ID" value="TLD70256.1"/>
    <property type="molecule type" value="Genomic_DNA"/>
</dbReference>
<dbReference type="OrthoDB" id="7013907at2"/>
<comment type="caution">
    <text evidence="2">The sequence shown here is derived from an EMBL/GenBank/DDBJ whole genome shotgun (WGS) entry which is preliminary data.</text>
</comment>
<evidence type="ECO:0000256" key="1">
    <source>
        <dbReference type="SAM" id="Phobius"/>
    </source>
</evidence>
<feature type="transmembrane region" description="Helical" evidence="1">
    <location>
        <begin position="15"/>
        <end position="36"/>
    </location>
</feature>
<evidence type="ECO:0000313" key="2">
    <source>
        <dbReference type="EMBL" id="TLD70256.1"/>
    </source>
</evidence>
<evidence type="ECO:0000313" key="3">
    <source>
        <dbReference type="Proteomes" id="UP000306196"/>
    </source>
</evidence>